<evidence type="ECO:0000259" key="5">
    <source>
        <dbReference type="PROSITE" id="PS50977"/>
    </source>
</evidence>
<evidence type="ECO:0000256" key="4">
    <source>
        <dbReference type="PROSITE-ProRule" id="PRU00335"/>
    </source>
</evidence>
<evidence type="ECO:0000256" key="2">
    <source>
        <dbReference type="ARBA" id="ARBA00023125"/>
    </source>
</evidence>
<dbReference type="GO" id="GO:0000976">
    <property type="term" value="F:transcription cis-regulatory region binding"/>
    <property type="evidence" value="ECO:0007669"/>
    <property type="project" value="TreeGrafter"/>
</dbReference>
<dbReference type="InterPro" id="IPR001647">
    <property type="entry name" value="HTH_TetR"/>
</dbReference>
<dbReference type="InterPro" id="IPR009057">
    <property type="entry name" value="Homeodomain-like_sf"/>
</dbReference>
<dbReference type="EMBL" id="RKHL01000001">
    <property type="protein sequence ID" value="ROR83102.1"/>
    <property type="molecule type" value="Genomic_DNA"/>
</dbReference>
<dbReference type="InterPro" id="IPR041479">
    <property type="entry name" value="TetR_CgmR_C"/>
</dbReference>
<organism evidence="6 7">
    <name type="scientific">Plantibacter flavus</name>
    <dbReference type="NCBI Taxonomy" id="150123"/>
    <lineage>
        <taxon>Bacteria</taxon>
        <taxon>Bacillati</taxon>
        <taxon>Actinomycetota</taxon>
        <taxon>Actinomycetes</taxon>
        <taxon>Micrococcales</taxon>
        <taxon>Microbacteriaceae</taxon>
        <taxon>Plantibacter</taxon>
    </lineage>
</organism>
<comment type="caution">
    <text evidence="6">The sequence shown here is derived from an EMBL/GenBank/DDBJ whole genome shotgun (WGS) entry which is preliminary data.</text>
</comment>
<feature type="DNA-binding region" description="H-T-H motif" evidence="4">
    <location>
        <begin position="26"/>
        <end position="45"/>
    </location>
</feature>
<dbReference type="Pfam" id="PF17937">
    <property type="entry name" value="TetR_C_28"/>
    <property type="match status" value="1"/>
</dbReference>
<dbReference type="PANTHER" id="PTHR30055">
    <property type="entry name" value="HTH-TYPE TRANSCRIPTIONAL REGULATOR RUTR"/>
    <property type="match status" value="1"/>
</dbReference>
<gene>
    <name evidence="6" type="ORF">EDD42_3206</name>
</gene>
<dbReference type="PROSITE" id="PS50977">
    <property type="entry name" value="HTH_TETR_2"/>
    <property type="match status" value="1"/>
</dbReference>
<keyword evidence="2 4" id="KW-0238">DNA-binding</keyword>
<evidence type="ECO:0000256" key="1">
    <source>
        <dbReference type="ARBA" id="ARBA00023015"/>
    </source>
</evidence>
<dbReference type="Pfam" id="PF00440">
    <property type="entry name" value="TetR_N"/>
    <property type="match status" value="1"/>
</dbReference>
<dbReference type="PRINTS" id="PR00455">
    <property type="entry name" value="HTHTETR"/>
</dbReference>
<feature type="domain" description="HTH tetR-type" evidence="5">
    <location>
        <begin position="3"/>
        <end position="63"/>
    </location>
</feature>
<dbReference type="SUPFAM" id="SSF46689">
    <property type="entry name" value="Homeodomain-like"/>
    <property type="match status" value="1"/>
</dbReference>
<dbReference type="InterPro" id="IPR036271">
    <property type="entry name" value="Tet_transcr_reg_TetR-rel_C_sf"/>
</dbReference>
<dbReference type="PANTHER" id="PTHR30055:SF234">
    <property type="entry name" value="HTH-TYPE TRANSCRIPTIONAL REGULATOR BETI"/>
    <property type="match status" value="1"/>
</dbReference>
<evidence type="ECO:0000313" key="6">
    <source>
        <dbReference type="EMBL" id="ROR83102.1"/>
    </source>
</evidence>
<dbReference type="AlphaFoldDB" id="A0A3N2C6G8"/>
<dbReference type="InterPro" id="IPR050109">
    <property type="entry name" value="HTH-type_TetR-like_transc_reg"/>
</dbReference>
<dbReference type="Proteomes" id="UP000266915">
    <property type="component" value="Unassembled WGS sequence"/>
</dbReference>
<protein>
    <submittedName>
        <fullName evidence="6">TetR family transcriptional regulator</fullName>
    </submittedName>
</protein>
<dbReference type="Gene3D" id="1.10.357.10">
    <property type="entry name" value="Tetracycline Repressor, domain 2"/>
    <property type="match status" value="1"/>
</dbReference>
<keyword evidence="1" id="KW-0805">Transcription regulation</keyword>
<reference evidence="6 7" key="1">
    <citation type="submission" date="2018-11" db="EMBL/GenBank/DDBJ databases">
        <title>Sequencing the genomes of 1000 actinobacteria strains.</title>
        <authorList>
            <person name="Klenk H.-P."/>
        </authorList>
    </citation>
    <scope>NUCLEOTIDE SEQUENCE [LARGE SCALE GENOMIC DNA]</scope>
    <source>
        <strain evidence="6 7">DSM 14012</strain>
    </source>
</reference>
<evidence type="ECO:0000256" key="3">
    <source>
        <dbReference type="ARBA" id="ARBA00023163"/>
    </source>
</evidence>
<proteinExistence type="predicted"/>
<dbReference type="GO" id="GO:0003700">
    <property type="term" value="F:DNA-binding transcription factor activity"/>
    <property type="evidence" value="ECO:0007669"/>
    <property type="project" value="TreeGrafter"/>
</dbReference>
<sequence>MRPSARNEILDAAVRVVDASGEANITYEAVAQEVGLTKAGLRYHFPSRDAMMIAVIEHVVARWQRELVEELGAPLETSTLEERVRAFVAFAGEGGASQGEFVVFAEAVRRPELAAPWLEYLRTWFGFGEDTDSTSLLLVWLAANGLWIAEATGILDVGRDQRADLVSRLLTLAGGGSR</sequence>
<dbReference type="SUPFAM" id="SSF48498">
    <property type="entry name" value="Tetracyclin repressor-like, C-terminal domain"/>
    <property type="match status" value="1"/>
</dbReference>
<keyword evidence="7" id="KW-1185">Reference proteome</keyword>
<name>A0A3N2C6G8_9MICO</name>
<evidence type="ECO:0000313" key="7">
    <source>
        <dbReference type="Proteomes" id="UP000266915"/>
    </source>
</evidence>
<accession>A0A3N2C6G8</accession>
<dbReference type="RefSeq" id="WP_085513748.1">
    <property type="nucleotide sequence ID" value="NZ_FXAP01000006.1"/>
</dbReference>
<keyword evidence="3" id="KW-0804">Transcription</keyword>